<evidence type="ECO:0000313" key="7">
    <source>
        <dbReference type="Proteomes" id="UP001501083"/>
    </source>
</evidence>
<dbReference type="PRINTS" id="PR00039">
    <property type="entry name" value="HTHLYSR"/>
</dbReference>
<evidence type="ECO:0000256" key="3">
    <source>
        <dbReference type="ARBA" id="ARBA00023125"/>
    </source>
</evidence>
<dbReference type="Pfam" id="PF03466">
    <property type="entry name" value="LysR_substrate"/>
    <property type="match status" value="1"/>
</dbReference>
<keyword evidence="4" id="KW-0804">Transcription</keyword>
<comment type="similarity">
    <text evidence="1">Belongs to the LysR transcriptional regulatory family.</text>
</comment>
<organism evidence="6 7">
    <name type="scientific">Lysobacter panacisoli</name>
    <dbReference type="NCBI Taxonomy" id="1255263"/>
    <lineage>
        <taxon>Bacteria</taxon>
        <taxon>Pseudomonadati</taxon>
        <taxon>Pseudomonadota</taxon>
        <taxon>Gammaproteobacteria</taxon>
        <taxon>Lysobacterales</taxon>
        <taxon>Lysobacteraceae</taxon>
        <taxon>Lysobacter</taxon>
    </lineage>
</organism>
<dbReference type="InterPro" id="IPR036390">
    <property type="entry name" value="WH_DNA-bd_sf"/>
</dbReference>
<dbReference type="InterPro" id="IPR036388">
    <property type="entry name" value="WH-like_DNA-bd_sf"/>
</dbReference>
<dbReference type="InterPro" id="IPR005119">
    <property type="entry name" value="LysR_subst-bd"/>
</dbReference>
<dbReference type="Gene3D" id="1.10.10.10">
    <property type="entry name" value="Winged helix-like DNA-binding domain superfamily/Winged helix DNA-binding domain"/>
    <property type="match status" value="1"/>
</dbReference>
<feature type="domain" description="HTH lysR-type" evidence="5">
    <location>
        <begin position="29"/>
        <end position="79"/>
    </location>
</feature>
<dbReference type="PROSITE" id="PS50931">
    <property type="entry name" value="HTH_LYSR"/>
    <property type="match status" value="1"/>
</dbReference>
<dbReference type="SUPFAM" id="SSF46785">
    <property type="entry name" value="Winged helix' DNA-binding domain"/>
    <property type="match status" value="1"/>
</dbReference>
<dbReference type="InterPro" id="IPR058163">
    <property type="entry name" value="LysR-type_TF_proteobact-type"/>
</dbReference>
<dbReference type="PANTHER" id="PTHR30537:SF1">
    <property type="entry name" value="HTH-TYPE TRANSCRIPTIONAL REGULATOR PGRR"/>
    <property type="match status" value="1"/>
</dbReference>
<evidence type="ECO:0000313" key="6">
    <source>
        <dbReference type="EMBL" id="GAA5073837.1"/>
    </source>
</evidence>
<dbReference type="InterPro" id="IPR000847">
    <property type="entry name" value="LysR_HTH_N"/>
</dbReference>
<dbReference type="EMBL" id="BAABKY010000002">
    <property type="protein sequence ID" value="GAA5073837.1"/>
    <property type="molecule type" value="Genomic_DNA"/>
</dbReference>
<comment type="caution">
    <text evidence="6">The sequence shown here is derived from an EMBL/GenBank/DDBJ whole genome shotgun (WGS) entry which is preliminary data.</text>
</comment>
<dbReference type="RefSeq" id="WP_158986403.1">
    <property type="nucleotide sequence ID" value="NZ_BAABKY010000002.1"/>
</dbReference>
<dbReference type="Gene3D" id="3.40.190.290">
    <property type="match status" value="1"/>
</dbReference>
<proteinExistence type="inferred from homology"/>
<evidence type="ECO:0000259" key="5">
    <source>
        <dbReference type="PROSITE" id="PS50931"/>
    </source>
</evidence>
<dbReference type="SUPFAM" id="SSF53850">
    <property type="entry name" value="Periplasmic binding protein-like II"/>
    <property type="match status" value="1"/>
</dbReference>
<evidence type="ECO:0000256" key="2">
    <source>
        <dbReference type="ARBA" id="ARBA00023015"/>
    </source>
</evidence>
<keyword evidence="7" id="KW-1185">Reference proteome</keyword>
<evidence type="ECO:0000256" key="1">
    <source>
        <dbReference type="ARBA" id="ARBA00009437"/>
    </source>
</evidence>
<sequence length="318" mass="34762">MPNRHAARSPIRPDTLAASFATSYAGVLAFVSVVNAGSFARAADRLGIGRSAVSRSVQKLEGQLGTRLLQRNTRNITLTSEGEMFYDACLPGVDGITRAMDEVRDLRDGPPQGHLRISAGQGFGRQVVAPLLLEFQARFPGISLELLLDEAPTDLAANRIDIAFREGPLEDSDVIARRLANLRTQVFASPDYARRHGLPTSVDHLAGHSCINLRLPSGRLQPWRFRVDGRARSFTPMPRLVFNDASLVLQSVLAGQGLAQLVACEADDELRAGRLVACLSDAAAEDSSHYLCYLGRKHQPKRVRAFVDFVIERVRVVA</sequence>
<gene>
    <name evidence="6" type="ORF">GCM10025759_15400</name>
</gene>
<evidence type="ECO:0000256" key="4">
    <source>
        <dbReference type="ARBA" id="ARBA00023163"/>
    </source>
</evidence>
<name>A0ABP9LCE6_9GAMM</name>
<protein>
    <submittedName>
        <fullName evidence="6">LysR family transcriptional regulator</fullName>
    </submittedName>
</protein>
<keyword evidence="3" id="KW-0238">DNA-binding</keyword>
<dbReference type="Pfam" id="PF00126">
    <property type="entry name" value="HTH_1"/>
    <property type="match status" value="1"/>
</dbReference>
<dbReference type="PANTHER" id="PTHR30537">
    <property type="entry name" value="HTH-TYPE TRANSCRIPTIONAL REGULATOR"/>
    <property type="match status" value="1"/>
</dbReference>
<keyword evidence="2" id="KW-0805">Transcription regulation</keyword>
<dbReference type="Proteomes" id="UP001501083">
    <property type="component" value="Unassembled WGS sequence"/>
</dbReference>
<reference evidence="7" key="1">
    <citation type="journal article" date="2019" name="Int. J. Syst. Evol. Microbiol.">
        <title>The Global Catalogue of Microorganisms (GCM) 10K type strain sequencing project: providing services to taxonomists for standard genome sequencing and annotation.</title>
        <authorList>
            <consortium name="The Broad Institute Genomics Platform"/>
            <consortium name="The Broad Institute Genome Sequencing Center for Infectious Disease"/>
            <person name="Wu L."/>
            <person name="Ma J."/>
        </authorList>
    </citation>
    <scope>NUCLEOTIDE SEQUENCE [LARGE SCALE GENOMIC DNA]</scope>
    <source>
        <strain evidence="7">JCM 19212</strain>
    </source>
</reference>
<dbReference type="CDD" id="cd08422">
    <property type="entry name" value="PBP2_CrgA_like"/>
    <property type="match status" value="1"/>
</dbReference>
<accession>A0ABP9LCE6</accession>